<proteinExistence type="predicted"/>
<sequence>MRRLGAGIAAAVGLLALAGTAQAQQKTEISITRQPGILYLPTHIIEKQQLIEKHAAKLGLPELKTKWVTFSGGGAQTDALLSGGVDMVNTGVGNLLLLWDRTKGGVKGIVATSAQPLALVTHDPKIKSLKDFAPGDKIAVPTVKVSTQAILLQMASAKEFGEDQWSKLDANTVQLGHPDAVVAMTNPQHEVKNHFAAPPFQYIEMKTVPNARIILQSPDIIGGPLTQGQFFTTTKFAEANPKVIEAVRAASKEAQDFIRTNTKEAVDIYKEITGDKTSPEDLLAWLKEPGMMEWNLQPQGTMKFAEHLHKIGTLKTKPSSWKDFYLPIAHDLNGN</sequence>
<dbReference type="PANTHER" id="PTHR30024:SF2">
    <property type="entry name" value="ABC TRANSPORTER SUBSTRATE-BINDING PROTEIN"/>
    <property type="match status" value="1"/>
</dbReference>
<feature type="chain" id="PRO_5002593692" evidence="1">
    <location>
        <begin position="24"/>
        <end position="335"/>
    </location>
</feature>
<reference evidence="2 3" key="1">
    <citation type="submission" date="2015-05" db="EMBL/GenBank/DDBJ databases">
        <title>Draft genome sequence of Microvirga vignae strain BR3299, a novel nitrogen fixing bacteria isolated from Brazil semi-aired region.</title>
        <authorList>
            <person name="Zilli J.E."/>
            <person name="Passos S.R."/>
            <person name="Leite J."/>
            <person name="Baldani J.I."/>
            <person name="Xavier G.R."/>
            <person name="Rumjaneck N.G."/>
            <person name="Simoes-Araujo J.L."/>
        </authorList>
    </citation>
    <scope>NUCLEOTIDE SEQUENCE [LARGE SCALE GENOMIC DNA]</scope>
    <source>
        <strain evidence="2 3">BR3299</strain>
    </source>
</reference>
<evidence type="ECO:0000313" key="3">
    <source>
        <dbReference type="Proteomes" id="UP000035489"/>
    </source>
</evidence>
<name>A0A0H1RGE1_9HYPH</name>
<dbReference type="Gene3D" id="3.40.190.10">
    <property type="entry name" value="Periplasmic binding protein-like II"/>
    <property type="match status" value="2"/>
</dbReference>
<dbReference type="AlphaFoldDB" id="A0A0H1RGE1"/>
<dbReference type="EMBL" id="LCYG01000016">
    <property type="protein sequence ID" value="KLK94149.1"/>
    <property type="molecule type" value="Genomic_DNA"/>
</dbReference>
<dbReference type="PANTHER" id="PTHR30024">
    <property type="entry name" value="ALIPHATIC SULFONATES-BINDING PROTEIN-RELATED"/>
    <property type="match status" value="1"/>
</dbReference>
<keyword evidence="3" id="KW-1185">Reference proteome</keyword>
<accession>A0A0H1RGE1</accession>
<dbReference type="STRING" id="1225564.AA309_05700"/>
<dbReference type="PATRIC" id="fig|1225564.3.peg.1608"/>
<dbReference type="Proteomes" id="UP000035489">
    <property type="component" value="Unassembled WGS sequence"/>
</dbReference>
<gene>
    <name evidence="2" type="ORF">AA309_05700</name>
</gene>
<dbReference type="SUPFAM" id="SSF53850">
    <property type="entry name" value="Periplasmic binding protein-like II"/>
    <property type="match status" value="1"/>
</dbReference>
<evidence type="ECO:0000313" key="2">
    <source>
        <dbReference type="EMBL" id="KLK94149.1"/>
    </source>
</evidence>
<protein>
    <submittedName>
        <fullName evidence="2">ABC transporter substrate-binding protein</fullName>
    </submittedName>
</protein>
<organism evidence="2 3">
    <name type="scientific">Microvirga vignae</name>
    <dbReference type="NCBI Taxonomy" id="1225564"/>
    <lineage>
        <taxon>Bacteria</taxon>
        <taxon>Pseudomonadati</taxon>
        <taxon>Pseudomonadota</taxon>
        <taxon>Alphaproteobacteria</taxon>
        <taxon>Hyphomicrobiales</taxon>
        <taxon>Methylobacteriaceae</taxon>
        <taxon>Microvirga</taxon>
    </lineage>
</organism>
<feature type="signal peptide" evidence="1">
    <location>
        <begin position="1"/>
        <end position="23"/>
    </location>
</feature>
<comment type="caution">
    <text evidence="2">The sequence shown here is derived from an EMBL/GenBank/DDBJ whole genome shotgun (WGS) entry which is preliminary data.</text>
</comment>
<evidence type="ECO:0000256" key="1">
    <source>
        <dbReference type="SAM" id="SignalP"/>
    </source>
</evidence>
<keyword evidence="1" id="KW-0732">Signal</keyword>
<dbReference type="RefSeq" id="WP_047188199.1">
    <property type="nucleotide sequence ID" value="NZ_LCYG01000016.1"/>
</dbReference>